<dbReference type="HOGENOM" id="CLU_1112962_0_0_1"/>
<proteinExistence type="predicted"/>
<protein>
    <submittedName>
        <fullName evidence="1">Uncharacterized protein</fullName>
    </submittedName>
</protein>
<evidence type="ECO:0000313" key="2">
    <source>
        <dbReference type="Proteomes" id="UP000009183"/>
    </source>
</evidence>
<dbReference type="AlphaFoldDB" id="F6HN38"/>
<gene>
    <name evidence="1" type="ordered locus">VIT_18s0001g06230</name>
</gene>
<organism evidence="1 2">
    <name type="scientific">Vitis vinifera</name>
    <name type="common">Grape</name>
    <dbReference type="NCBI Taxonomy" id="29760"/>
    <lineage>
        <taxon>Eukaryota</taxon>
        <taxon>Viridiplantae</taxon>
        <taxon>Streptophyta</taxon>
        <taxon>Embryophyta</taxon>
        <taxon>Tracheophyta</taxon>
        <taxon>Spermatophyta</taxon>
        <taxon>Magnoliopsida</taxon>
        <taxon>eudicotyledons</taxon>
        <taxon>Gunneridae</taxon>
        <taxon>Pentapetalae</taxon>
        <taxon>rosids</taxon>
        <taxon>Vitales</taxon>
        <taxon>Vitaceae</taxon>
        <taxon>Viteae</taxon>
        <taxon>Vitis</taxon>
    </lineage>
</organism>
<accession>F6HN38</accession>
<dbReference type="STRING" id="29760.F6HN38"/>
<reference evidence="2" key="1">
    <citation type="journal article" date="2007" name="Nature">
        <title>The grapevine genome sequence suggests ancestral hexaploidization in major angiosperm phyla.</title>
        <authorList>
            <consortium name="The French-Italian Public Consortium for Grapevine Genome Characterization."/>
            <person name="Jaillon O."/>
            <person name="Aury J.-M."/>
            <person name="Noel B."/>
            <person name="Policriti A."/>
            <person name="Clepet C."/>
            <person name="Casagrande A."/>
            <person name="Choisne N."/>
            <person name="Aubourg S."/>
            <person name="Vitulo N."/>
            <person name="Jubin C."/>
            <person name="Vezzi A."/>
            <person name="Legeai F."/>
            <person name="Hugueney P."/>
            <person name="Dasilva C."/>
            <person name="Horner D."/>
            <person name="Mica E."/>
            <person name="Jublot D."/>
            <person name="Poulain J."/>
            <person name="Bruyere C."/>
            <person name="Billault A."/>
            <person name="Segurens B."/>
            <person name="Gouyvenoux M."/>
            <person name="Ugarte E."/>
            <person name="Cattonaro F."/>
            <person name="Anthouard V."/>
            <person name="Vico V."/>
            <person name="Del Fabbro C."/>
            <person name="Alaux M."/>
            <person name="Di Gaspero G."/>
            <person name="Dumas V."/>
            <person name="Felice N."/>
            <person name="Paillard S."/>
            <person name="Juman I."/>
            <person name="Moroldo M."/>
            <person name="Scalabrin S."/>
            <person name="Canaguier A."/>
            <person name="Le Clainche I."/>
            <person name="Malacrida G."/>
            <person name="Durand E."/>
            <person name="Pesole G."/>
            <person name="Laucou V."/>
            <person name="Chatelet P."/>
            <person name="Merdinoglu D."/>
            <person name="Delledonne M."/>
            <person name="Pezzotti M."/>
            <person name="Lecharny A."/>
            <person name="Scarpelli C."/>
            <person name="Artiguenave F."/>
            <person name="Pe M.E."/>
            <person name="Valle G."/>
            <person name="Morgante M."/>
            <person name="Caboche M."/>
            <person name="Adam-Blondon A.-F."/>
            <person name="Weissenbach J."/>
            <person name="Quetier F."/>
            <person name="Wincker P."/>
        </authorList>
    </citation>
    <scope>NUCLEOTIDE SEQUENCE [LARGE SCALE GENOMIC DNA]</scope>
    <source>
        <strain evidence="2">cv. Pinot noir / PN40024</strain>
    </source>
</reference>
<sequence>MMLISEVWRHYDLLISSPEMWDKNLKLLHKMKMKSLLYMECLLVSLLEYFLHPLGPLVLVYSFPIEKSSEGFFVRESTAKSGLIDALICIYISKNANRRRDDGMWPFATFTLQLHLMQIFCTCHPPLKINTVSNYLSCQAALSALAAHAIEPGEAERQVLGIILGQGQQMTDAALSALAAHAIEPGEAERQVLGIILGQGQQMTDDDYLQWVVESQRFSLPKEMAEFPSSPIGKIHKGVFSTWMKAVLKH</sequence>
<dbReference type="EMBL" id="FN595996">
    <property type="protein sequence ID" value="CCB56093.1"/>
    <property type="molecule type" value="Genomic_DNA"/>
</dbReference>
<keyword evidence="2" id="KW-1185">Reference proteome</keyword>
<dbReference type="Proteomes" id="UP000009183">
    <property type="component" value="Chromosome 18, unordered"/>
</dbReference>
<name>F6HN38_VITVI</name>
<dbReference type="ExpressionAtlas" id="F6HN38">
    <property type="expression patterns" value="baseline and differential"/>
</dbReference>
<dbReference type="PaxDb" id="29760-VIT_18s0001g06230.t01"/>
<dbReference type="InParanoid" id="F6HN38"/>
<evidence type="ECO:0000313" key="1">
    <source>
        <dbReference type="EMBL" id="CCB56093.1"/>
    </source>
</evidence>